<name>A0ABR1J3S4_9AGAR</name>
<feature type="region of interest" description="Disordered" evidence="2">
    <location>
        <begin position="477"/>
        <end position="532"/>
    </location>
</feature>
<feature type="compositionally biased region" description="Basic residues" evidence="2">
    <location>
        <begin position="520"/>
        <end position="532"/>
    </location>
</feature>
<keyword evidence="1" id="KW-0175">Coiled coil</keyword>
<evidence type="ECO:0000313" key="4">
    <source>
        <dbReference type="Proteomes" id="UP001498398"/>
    </source>
</evidence>
<organism evidence="3 4">
    <name type="scientific">Marasmiellus scandens</name>
    <dbReference type="NCBI Taxonomy" id="2682957"/>
    <lineage>
        <taxon>Eukaryota</taxon>
        <taxon>Fungi</taxon>
        <taxon>Dikarya</taxon>
        <taxon>Basidiomycota</taxon>
        <taxon>Agaricomycotina</taxon>
        <taxon>Agaricomycetes</taxon>
        <taxon>Agaricomycetidae</taxon>
        <taxon>Agaricales</taxon>
        <taxon>Marasmiineae</taxon>
        <taxon>Omphalotaceae</taxon>
        <taxon>Marasmiellus</taxon>
    </lineage>
</organism>
<feature type="region of interest" description="Disordered" evidence="2">
    <location>
        <begin position="36"/>
        <end position="55"/>
    </location>
</feature>
<evidence type="ECO:0000256" key="2">
    <source>
        <dbReference type="SAM" id="MobiDB-lite"/>
    </source>
</evidence>
<feature type="coiled-coil region" evidence="1">
    <location>
        <begin position="108"/>
        <end position="172"/>
    </location>
</feature>
<feature type="region of interest" description="Disordered" evidence="2">
    <location>
        <begin position="172"/>
        <end position="208"/>
    </location>
</feature>
<sequence>MAQIDPALGFDPGPSPGRIALRDAAGGTISGLPTLQPGFNIPATPTGPLDSSHLLPSAMQTPLSFSSQAYPIPATSSSSTVTSGYVLPPPSATQFSTTMQVLPNKYNSSRIQLEFQTLRTKIAELEQQLQAERNNVSAIVKGACDGVVAHLCAEFEARAAVLQVRIDRLMQEKAGNGEENEEDKDREEDNNETDDDEDAVMTSEQASNHNKIKQLTTVLFQKFLKSSLKTKDDIPAFEDGPLPLVVGSKDVHQLRFQWDQTASSAHNRECISTIAAFARSNGSDYVGEVKELLEVITVQDMESRVQKKFEQVHKKFKGTNKSQKEEGGMSKKKHDNRARGKLEVRNQKRTSNQVPNDKKWIQEEKFDVAFDIAHMLDDEDFINEDGSKDKTKFLARAPEYRSEDNLFETVDSCPDPNPSAQYVMRVRGKPKDTGMAKLSFEKRARRWMVCRKWLGEHSDYDKTLYVIDNGKLWGDKTNPIEEEKKCKTLQEEKKNQRRKRKSEETVVASDEDEDEEESGRKKRKKAKKKGKR</sequence>
<gene>
    <name evidence="3" type="ORF">VKT23_014070</name>
</gene>
<dbReference type="EMBL" id="JBANRG010000041">
    <property type="protein sequence ID" value="KAK7447360.1"/>
    <property type="molecule type" value="Genomic_DNA"/>
</dbReference>
<dbReference type="Proteomes" id="UP001498398">
    <property type="component" value="Unassembled WGS sequence"/>
</dbReference>
<feature type="compositionally biased region" description="Basic and acidic residues" evidence="2">
    <location>
        <begin position="337"/>
        <end position="346"/>
    </location>
</feature>
<evidence type="ECO:0000313" key="3">
    <source>
        <dbReference type="EMBL" id="KAK7447360.1"/>
    </source>
</evidence>
<evidence type="ECO:0000256" key="1">
    <source>
        <dbReference type="SAM" id="Coils"/>
    </source>
</evidence>
<accession>A0ABR1J3S4</accession>
<feature type="compositionally biased region" description="Acidic residues" evidence="2">
    <location>
        <begin position="178"/>
        <end position="199"/>
    </location>
</feature>
<proteinExistence type="predicted"/>
<feature type="compositionally biased region" description="Basic and acidic residues" evidence="2">
    <location>
        <begin position="478"/>
        <end position="494"/>
    </location>
</feature>
<keyword evidence="4" id="KW-1185">Reference proteome</keyword>
<reference evidence="3 4" key="1">
    <citation type="submission" date="2024-01" db="EMBL/GenBank/DDBJ databases">
        <title>A draft genome for the cacao thread blight pathogen Marasmiellus scandens.</title>
        <authorList>
            <person name="Baruah I.K."/>
            <person name="Leung J."/>
            <person name="Bukari Y."/>
            <person name="Amoako-Attah I."/>
            <person name="Meinhardt L.W."/>
            <person name="Bailey B.A."/>
            <person name="Cohen S.P."/>
        </authorList>
    </citation>
    <scope>NUCLEOTIDE SEQUENCE [LARGE SCALE GENOMIC DNA]</scope>
    <source>
        <strain evidence="3 4">GH-19</strain>
    </source>
</reference>
<comment type="caution">
    <text evidence="3">The sequence shown here is derived from an EMBL/GenBank/DDBJ whole genome shotgun (WGS) entry which is preliminary data.</text>
</comment>
<feature type="region of interest" description="Disordered" evidence="2">
    <location>
        <begin position="314"/>
        <end position="354"/>
    </location>
</feature>
<protein>
    <submittedName>
        <fullName evidence="3">Uncharacterized protein</fullName>
    </submittedName>
</protein>